<sequence>MDLILWRHAEAELLRLGQTDLERCLTHKGERQAKRMAAWLNQRMTASTRVLVSPAQRTRSTAEALGREFRVVASIAPDASVEDLLAAARWPEASEPTLLIGHQPSLGLLAARLLTGQDHALAVKKAAVWWLRSRVRDGESEVLLQAVQAPDFL</sequence>
<dbReference type="RefSeq" id="WP_263570229.1">
    <property type="nucleotide sequence ID" value="NZ_JAJIRN010000002.1"/>
</dbReference>
<dbReference type="SMART" id="SM00855">
    <property type="entry name" value="PGAM"/>
    <property type="match status" value="1"/>
</dbReference>
<protein>
    <submittedName>
        <fullName evidence="1">Histidine phosphatase family protein</fullName>
    </submittedName>
</protein>
<organism evidence="1 2">
    <name type="scientific">Roseateles oligotrophus</name>
    <dbReference type="NCBI Taxonomy" id="1769250"/>
    <lineage>
        <taxon>Bacteria</taxon>
        <taxon>Pseudomonadati</taxon>
        <taxon>Pseudomonadota</taxon>
        <taxon>Betaproteobacteria</taxon>
        <taxon>Burkholderiales</taxon>
        <taxon>Sphaerotilaceae</taxon>
        <taxon>Roseateles</taxon>
    </lineage>
</organism>
<dbReference type="EMBL" id="JAJIRN010000002">
    <property type="protein sequence ID" value="MCV2367616.1"/>
    <property type="molecule type" value="Genomic_DNA"/>
</dbReference>
<comment type="caution">
    <text evidence="1">The sequence shown here is derived from an EMBL/GenBank/DDBJ whole genome shotgun (WGS) entry which is preliminary data.</text>
</comment>
<proteinExistence type="predicted"/>
<gene>
    <name evidence="1" type="ORF">LNV07_05860</name>
</gene>
<name>A0ABT2YC53_9BURK</name>
<dbReference type="Gene3D" id="3.40.50.1240">
    <property type="entry name" value="Phosphoglycerate mutase-like"/>
    <property type="match status" value="1"/>
</dbReference>
<dbReference type="SUPFAM" id="SSF53254">
    <property type="entry name" value="Phosphoglycerate mutase-like"/>
    <property type="match status" value="1"/>
</dbReference>
<evidence type="ECO:0000313" key="2">
    <source>
        <dbReference type="Proteomes" id="UP001209701"/>
    </source>
</evidence>
<dbReference type="Pfam" id="PF00300">
    <property type="entry name" value="His_Phos_1"/>
    <property type="match status" value="1"/>
</dbReference>
<keyword evidence="2" id="KW-1185">Reference proteome</keyword>
<evidence type="ECO:0000313" key="1">
    <source>
        <dbReference type="EMBL" id="MCV2367616.1"/>
    </source>
</evidence>
<dbReference type="InterPro" id="IPR013078">
    <property type="entry name" value="His_Pase_superF_clade-1"/>
</dbReference>
<reference evidence="1 2" key="1">
    <citation type="submission" date="2021-11" db="EMBL/GenBank/DDBJ databases">
        <authorList>
            <person name="Liang Q."/>
            <person name="Mou H."/>
            <person name="Liu Z."/>
        </authorList>
    </citation>
    <scope>NUCLEOTIDE SEQUENCE [LARGE SCALE GENOMIC DNA]</scope>
    <source>
        <strain evidence="1 2">CHU3</strain>
    </source>
</reference>
<dbReference type="CDD" id="cd07067">
    <property type="entry name" value="HP_PGM_like"/>
    <property type="match status" value="1"/>
</dbReference>
<accession>A0ABT2YC53</accession>
<dbReference type="Proteomes" id="UP001209701">
    <property type="component" value="Unassembled WGS sequence"/>
</dbReference>
<dbReference type="InterPro" id="IPR029033">
    <property type="entry name" value="His_PPase_superfam"/>
</dbReference>